<dbReference type="InterPro" id="IPR035890">
    <property type="entry name" value="Anti-sigma-28_factor_FlgM_sf"/>
</dbReference>
<protein>
    <recommendedName>
        <fullName evidence="2">Negative regulator of flagellin synthesis</fullName>
    </recommendedName>
    <alternativeName>
        <fullName evidence="8">Anti-sigma-28 factor</fullName>
    </alternativeName>
</protein>
<dbReference type="AlphaFoldDB" id="A0A158A0W0"/>
<dbReference type="InterPro" id="IPR031316">
    <property type="entry name" value="FlgM_C"/>
</dbReference>
<dbReference type="GO" id="GO:0045892">
    <property type="term" value="P:negative regulation of DNA-templated transcription"/>
    <property type="evidence" value="ECO:0007669"/>
    <property type="project" value="InterPro"/>
</dbReference>
<evidence type="ECO:0000256" key="1">
    <source>
        <dbReference type="ARBA" id="ARBA00005322"/>
    </source>
</evidence>
<evidence type="ECO:0000256" key="3">
    <source>
        <dbReference type="ARBA" id="ARBA00022491"/>
    </source>
</evidence>
<dbReference type="Proteomes" id="UP000054624">
    <property type="component" value="Unassembled WGS sequence"/>
</dbReference>
<dbReference type="InterPro" id="IPR007412">
    <property type="entry name" value="FlgM"/>
</dbReference>
<evidence type="ECO:0000256" key="4">
    <source>
        <dbReference type="ARBA" id="ARBA00022795"/>
    </source>
</evidence>
<feature type="domain" description="Anti-sigma-28 factor FlgM C-terminal" evidence="10">
    <location>
        <begin position="49"/>
        <end position="92"/>
    </location>
</feature>
<proteinExistence type="inferred from homology"/>
<comment type="function">
    <text evidence="7">Responsible for the coupling of flagellin expression to flagellar assembly by preventing expression of the flagellin genes when a component of the middle class of proteins is defective. It negatively regulates flagellar genes by inhibiting the activity of FliA by directly binding to FliA.</text>
</comment>
<reference evidence="12" key="1">
    <citation type="submission" date="2016-01" db="EMBL/GenBank/DDBJ databases">
        <authorList>
            <person name="Peeters Charlotte."/>
        </authorList>
    </citation>
    <scope>NUCLEOTIDE SEQUENCE [LARGE SCALE GENOMIC DNA]</scope>
</reference>
<sequence length="104" mass="10704">MKIESSNDNALATLQPSAVRAASSSDAPNAVDGIRETGGVHADSSTVSLSSMSALRSADASDIDMAKVESIKAALRDGSYTIDSGKIADGMLSSARDMLQARTR</sequence>
<evidence type="ECO:0000256" key="7">
    <source>
        <dbReference type="ARBA" id="ARBA00024739"/>
    </source>
</evidence>
<dbReference type="EMBL" id="FCOI02000004">
    <property type="protein sequence ID" value="SAK51431.1"/>
    <property type="molecule type" value="Genomic_DNA"/>
</dbReference>
<feature type="compositionally biased region" description="Polar residues" evidence="9">
    <location>
        <begin position="17"/>
        <end position="27"/>
    </location>
</feature>
<dbReference type="SUPFAM" id="SSF101498">
    <property type="entry name" value="Anti-sigma factor FlgM"/>
    <property type="match status" value="1"/>
</dbReference>
<name>A0A158A0W0_9BURK</name>
<keyword evidence="6" id="KW-0804">Transcription</keyword>
<dbReference type="GO" id="GO:0044781">
    <property type="term" value="P:bacterial-type flagellum organization"/>
    <property type="evidence" value="ECO:0007669"/>
    <property type="project" value="UniProtKB-KW"/>
</dbReference>
<evidence type="ECO:0000313" key="12">
    <source>
        <dbReference type="Proteomes" id="UP000054624"/>
    </source>
</evidence>
<dbReference type="RefSeq" id="WP_061159521.1">
    <property type="nucleotide sequence ID" value="NZ_FCOI02000004.1"/>
</dbReference>
<evidence type="ECO:0000256" key="2">
    <source>
        <dbReference type="ARBA" id="ARBA00017823"/>
    </source>
</evidence>
<evidence type="ECO:0000313" key="11">
    <source>
        <dbReference type="EMBL" id="SAK51431.1"/>
    </source>
</evidence>
<comment type="similarity">
    <text evidence="1">Belongs to the FlgM family.</text>
</comment>
<dbReference type="Pfam" id="PF04316">
    <property type="entry name" value="FlgM"/>
    <property type="match status" value="1"/>
</dbReference>
<dbReference type="OrthoDB" id="9181369at2"/>
<evidence type="ECO:0000256" key="8">
    <source>
        <dbReference type="ARBA" id="ARBA00030117"/>
    </source>
</evidence>
<evidence type="ECO:0000256" key="5">
    <source>
        <dbReference type="ARBA" id="ARBA00023015"/>
    </source>
</evidence>
<keyword evidence="12" id="KW-1185">Reference proteome</keyword>
<evidence type="ECO:0000259" key="10">
    <source>
        <dbReference type="Pfam" id="PF04316"/>
    </source>
</evidence>
<keyword evidence="3" id="KW-0678">Repressor</keyword>
<keyword evidence="5" id="KW-0805">Transcription regulation</keyword>
<dbReference type="NCBIfam" id="TIGR03824">
    <property type="entry name" value="FlgM_jcvi"/>
    <property type="match status" value="1"/>
</dbReference>
<feature type="region of interest" description="Disordered" evidence="9">
    <location>
        <begin position="17"/>
        <end position="48"/>
    </location>
</feature>
<evidence type="ECO:0000256" key="6">
    <source>
        <dbReference type="ARBA" id="ARBA00023163"/>
    </source>
</evidence>
<keyword evidence="4" id="KW-1005">Bacterial flagellum biogenesis</keyword>
<accession>A0A158A0W0</accession>
<dbReference type="STRING" id="1777137.AWB76_01549"/>
<gene>
    <name evidence="11" type="ORF">AWB76_01549</name>
</gene>
<evidence type="ECO:0000256" key="9">
    <source>
        <dbReference type="SAM" id="MobiDB-lite"/>
    </source>
</evidence>
<organism evidence="11 12">
    <name type="scientific">Caballeronia temeraria</name>
    <dbReference type="NCBI Taxonomy" id="1777137"/>
    <lineage>
        <taxon>Bacteria</taxon>
        <taxon>Pseudomonadati</taxon>
        <taxon>Pseudomonadota</taxon>
        <taxon>Betaproteobacteria</taxon>
        <taxon>Burkholderiales</taxon>
        <taxon>Burkholderiaceae</taxon>
        <taxon>Caballeronia</taxon>
    </lineage>
</organism>